<dbReference type="Proteomes" id="UP000322524">
    <property type="component" value="Unassembled WGS sequence"/>
</dbReference>
<dbReference type="AlphaFoldDB" id="A0A5D4SY16"/>
<accession>A0A5D4SY16</accession>
<name>A0A5D4SY16_9BACI</name>
<sequence length="63" mass="7200">MIEAKSEDSCGKVAAMMRPLKRYQEAQGLRAVSEAICGNQQRCLADIYIKILKLIPFFIRRLI</sequence>
<evidence type="ECO:0000313" key="2">
    <source>
        <dbReference type="Proteomes" id="UP000322524"/>
    </source>
</evidence>
<reference evidence="1 2" key="1">
    <citation type="submission" date="2019-08" db="EMBL/GenBank/DDBJ databases">
        <title>Bacillus genomes from the desert of Cuatro Cienegas, Coahuila.</title>
        <authorList>
            <person name="Olmedo-Alvarez G."/>
        </authorList>
    </citation>
    <scope>NUCLEOTIDE SEQUENCE [LARGE SCALE GENOMIC DNA]</scope>
    <source>
        <strain evidence="1 2">CH28_1T</strain>
    </source>
</reference>
<protein>
    <submittedName>
        <fullName evidence="1">Uncharacterized protein</fullName>
    </submittedName>
</protein>
<organism evidence="1 2">
    <name type="scientific">Sutcliffiella horikoshii</name>
    <dbReference type="NCBI Taxonomy" id="79883"/>
    <lineage>
        <taxon>Bacteria</taxon>
        <taxon>Bacillati</taxon>
        <taxon>Bacillota</taxon>
        <taxon>Bacilli</taxon>
        <taxon>Bacillales</taxon>
        <taxon>Bacillaceae</taxon>
        <taxon>Sutcliffiella</taxon>
    </lineage>
</organism>
<evidence type="ECO:0000313" key="1">
    <source>
        <dbReference type="EMBL" id="TYS68310.1"/>
    </source>
</evidence>
<proteinExistence type="predicted"/>
<dbReference type="EMBL" id="VTEV01000004">
    <property type="protein sequence ID" value="TYS68310.1"/>
    <property type="molecule type" value="Genomic_DNA"/>
</dbReference>
<comment type="caution">
    <text evidence="1">The sequence shown here is derived from an EMBL/GenBank/DDBJ whole genome shotgun (WGS) entry which is preliminary data.</text>
</comment>
<gene>
    <name evidence="1" type="ORF">FZC76_11280</name>
</gene>